<keyword evidence="1" id="KW-0805">Transcription regulation</keyword>
<dbReference type="PRINTS" id="PR00455">
    <property type="entry name" value="HTHTETR"/>
</dbReference>
<dbReference type="Gene3D" id="1.10.357.10">
    <property type="entry name" value="Tetracycline Repressor, domain 2"/>
    <property type="match status" value="1"/>
</dbReference>
<dbReference type="InterPro" id="IPR001647">
    <property type="entry name" value="HTH_TetR"/>
</dbReference>
<reference evidence="6" key="1">
    <citation type="submission" date="2016-04" db="EMBL/GenBank/DDBJ databases">
        <title>Fast-growing isolate from the root nodules of Vavilovia formosa.</title>
        <authorList>
            <person name="Kimeklis A."/>
            <person name="Safronova V."/>
            <person name="Belimov A."/>
            <person name="Andronov E."/>
        </authorList>
    </citation>
    <scope>NUCLEOTIDE SEQUENCE [LARGE SCALE GENOMIC DNA]</scope>
    <source>
        <strain evidence="6">Vaf-46</strain>
    </source>
</reference>
<dbReference type="InterPro" id="IPR039536">
    <property type="entry name" value="TetR_C_Proteobacteria"/>
</dbReference>
<evidence type="ECO:0000256" key="2">
    <source>
        <dbReference type="ARBA" id="ARBA00023125"/>
    </source>
</evidence>
<evidence type="ECO:0000256" key="3">
    <source>
        <dbReference type="ARBA" id="ARBA00023163"/>
    </source>
</evidence>
<keyword evidence="2 4" id="KW-0238">DNA-binding</keyword>
<evidence type="ECO:0000313" key="6">
    <source>
        <dbReference type="EMBL" id="OAP95505.1"/>
    </source>
</evidence>
<evidence type="ECO:0000256" key="4">
    <source>
        <dbReference type="PROSITE-ProRule" id="PRU00335"/>
    </source>
</evidence>
<name>A0A179BVV5_RHILE</name>
<proteinExistence type="predicted"/>
<dbReference type="EMBL" id="LWBS01000109">
    <property type="protein sequence ID" value="OAP95505.1"/>
    <property type="molecule type" value="Genomic_DNA"/>
</dbReference>
<gene>
    <name evidence="6" type="ORF">A4U53_01280</name>
</gene>
<evidence type="ECO:0000259" key="5">
    <source>
        <dbReference type="PROSITE" id="PS50977"/>
    </source>
</evidence>
<dbReference type="Pfam" id="PF00440">
    <property type="entry name" value="TetR_N"/>
    <property type="match status" value="1"/>
</dbReference>
<dbReference type="FunFam" id="1.10.10.60:FF:000141">
    <property type="entry name" value="TetR family transcriptional regulator"/>
    <property type="match status" value="1"/>
</dbReference>
<accession>A0A179BVV5</accession>
<comment type="caution">
    <text evidence="6">The sequence shown here is derived from an EMBL/GenBank/DDBJ whole genome shotgun (WGS) entry which is preliminary data.</text>
</comment>
<keyword evidence="3" id="KW-0804">Transcription</keyword>
<dbReference type="SUPFAM" id="SSF46689">
    <property type="entry name" value="Homeodomain-like"/>
    <property type="match status" value="1"/>
</dbReference>
<organism evidence="6">
    <name type="scientific">Rhizobium leguminosarum</name>
    <dbReference type="NCBI Taxonomy" id="384"/>
    <lineage>
        <taxon>Bacteria</taxon>
        <taxon>Pseudomonadati</taxon>
        <taxon>Pseudomonadota</taxon>
        <taxon>Alphaproteobacteria</taxon>
        <taxon>Hyphomicrobiales</taxon>
        <taxon>Rhizobiaceae</taxon>
        <taxon>Rhizobium/Agrobacterium group</taxon>
        <taxon>Rhizobium</taxon>
    </lineage>
</organism>
<feature type="DNA-binding region" description="H-T-H motif" evidence="4">
    <location>
        <begin position="55"/>
        <end position="74"/>
    </location>
</feature>
<dbReference type="AlphaFoldDB" id="A0A179BVV5"/>
<dbReference type="InterPro" id="IPR050109">
    <property type="entry name" value="HTH-type_TetR-like_transc_reg"/>
</dbReference>
<protein>
    <submittedName>
        <fullName evidence="6">TetR family transcriptional regulator</fullName>
    </submittedName>
</protein>
<dbReference type="PANTHER" id="PTHR30055">
    <property type="entry name" value="HTH-TYPE TRANSCRIPTIONAL REGULATOR RUTR"/>
    <property type="match status" value="1"/>
</dbReference>
<dbReference type="PANTHER" id="PTHR30055:SF146">
    <property type="entry name" value="HTH-TYPE TRANSCRIPTIONAL DUAL REGULATOR CECR"/>
    <property type="match status" value="1"/>
</dbReference>
<dbReference type="GO" id="GO:0003700">
    <property type="term" value="F:DNA-binding transcription factor activity"/>
    <property type="evidence" value="ECO:0007669"/>
    <property type="project" value="TreeGrafter"/>
</dbReference>
<dbReference type="eggNOG" id="COG1309">
    <property type="taxonomic scope" value="Bacteria"/>
</dbReference>
<dbReference type="InterPro" id="IPR009057">
    <property type="entry name" value="Homeodomain-like_sf"/>
</dbReference>
<sequence>MSKTSRRLIFALMKDRMTPAVRMTGHTQRGQCAKRMSILDAAADVFCRQGFAGASIDEIAAVACVSRQTIYNHYREKETLFVAVVEDVMNRANAMLFSVLSTFPDRADNLEDELTAFAVRLNKNCICNHDGKFLRKLVQTEGERYPHLFESWRQQGPGKLTTALSALFARLAHKQALVIDDFDVAARQFVALGNADLQMMILLGATPTDEELEKAARNAVRTFLKAYGRPEAEKAGHPPQLAAISG</sequence>
<dbReference type="GO" id="GO:0000976">
    <property type="term" value="F:transcription cis-regulatory region binding"/>
    <property type="evidence" value="ECO:0007669"/>
    <property type="project" value="TreeGrafter"/>
</dbReference>
<dbReference type="Gene3D" id="1.10.10.60">
    <property type="entry name" value="Homeodomain-like"/>
    <property type="match status" value="1"/>
</dbReference>
<evidence type="ECO:0000256" key="1">
    <source>
        <dbReference type="ARBA" id="ARBA00023015"/>
    </source>
</evidence>
<dbReference type="PROSITE" id="PS50977">
    <property type="entry name" value="HTH_TETR_2"/>
    <property type="match status" value="1"/>
</dbReference>
<dbReference type="Pfam" id="PF14246">
    <property type="entry name" value="TetR_C_7"/>
    <property type="match status" value="1"/>
</dbReference>
<feature type="domain" description="HTH tetR-type" evidence="5">
    <location>
        <begin position="32"/>
        <end position="92"/>
    </location>
</feature>